<proteinExistence type="predicted"/>
<dbReference type="STRING" id="1401.BK123_32705"/>
<dbReference type="OrthoDB" id="9794206at2"/>
<dbReference type="GO" id="GO:0000271">
    <property type="term" value="P:polysaccharide biosynthetic process"/>
    <property type="evidence" value="ECO:0007669"/>
    <property type="project" value="InterPro"/>
</dbReference>
<dbReference type="InterPro" id="IPR043148">
    <property type="entry name" value="TagF_C"/>
</dbReference>
<comment type="caution">
    <text evidence="1">The sequence shown here is derived from an EMBL/GenBank/DDBJ whole genome shotgun (WGS) entry which is preliminary data.</text>
</comment>
<dbReference type="EMBL" id="MRTF01000021">
    <property type="protein sequence ID" value="OME86475.1"/>
    <property type="molecule type" value="Genomic_DNA"/>
</dbReference>
<dbReference type="GO" id="GO:0015774">
    <property type="term" value="P:polysaccharide transport"/>
    <property type="evidence" value="ECO:0007669"/>
    <property type="project" value="InterPro"/>
</dbReference>
<evidence type="ECO:0000313" key="2">
    <source>
        <dbReference type="Proteomes" id="UP000187074"/>
    </source>
</evidence>
<dbReference type="InterPro" id="IPR007833">
    <property type="entry name" value="Capsule_polysaccharide_synth"/>
</dbReference>
<reference evidence="1 2" key="1">
    <citation type="submission" date="2016-11" db="EMBL/GenBank/DDBJ databases">
        <title>Paenibacillus species isolates.</title>
        <authorList>
            <person name="Beno S.M."/>
        </authorList>
    </citation>
    <scope>NUCLEOTIDE SEQUENCE [LARGE SCALE GENOMIC DNA]</scope>
    <source>
        <strain evidence="1 2">FSL F4-0100</strain>
    </source>
</reference>
<name>A0A1R1ALM3_PAELA</name>
<evidence type="ECO:0000313" key="1">
    <source>
        <dbReference type="EMBL" id="OME86475.1"/>
    </source>
</evidence>
<dbReference type="RefSeq" id="WP_076326469.1">
    <property type="nucleotide sequence ID" value="NZ_MRTF01000021.1"/>
</dbReference>
<accession>A0A1R1ALM3</accession>
<dbReference type="AlphaFoldDB" id="A0A1R1ALM3"/>
<evidence type="ECO:0008006" key="3">
    <source>
        <dbReference type="Google" id="ProtNLM"/>
    </source>
</evidence>
<gene>
    <name evidence="1" type="ORF">BK123_32705</name>
</gene>
<sequence>MNVDTVCFFPIVRYQAKLFYSMAEAWLSTGYIKKAIFICPSISSYDYLKKKGIITTVFLPDLFVENSMNNDMRRDTNTEMNVVHFEMKKNEILGKWSRKQFVQPNQLLFESRVYKHVWEKFLTTYRIDILMIWNGYILPQRALLQFEEIKRNTKVLYFENSYEPSSFVMDSKGVNAKSSFENSKKTSRRNSLEYSEVHEKEGVTPAVTKLTAYINTRVRYALKRSSSRYKYILRYEHSQPIIRKIEKICEALFYKQPELPQEFFFFPLQVITDSQLIDNFNKEQESVIAKCLEIIQLVNEGRNKPIYLIIKEHPRQEINGYLKCLREEYSSPYILFVNSGDTSALLEQAMAVITINSSVGYQALKMRKNVFVLGESLYTGDGLAKKVRDWEHLERVIRMLLEGHTFIDFIKIEQFIHNYKEYSYSIDVTNNTLKKIWHDMNQIIYGGQ</sequence>
<protein>
    <recommendedName>
        <fullName evidence="3">Capsular biosynthesis protein</fullName>
    </recommendedName>
</protein>
<dbReference type="Proteomes" id="UP000187074">
    <property type="component" value="Unassembled WGS sequence"/>
</dbReference>
<dbReference type="Gene3D" id="3.40.50.12580">
    <property type="match status" value="1"/>
</dbReference>
<dbReference type="Pfam" id="PF05159">
    <property type="entry name" value="Capsule_synth"/>
    <property type="match status" value="1"/>
</dbReference>
<organism evidence="1 2">
    <name type="scientific">Paenibacillus lautus</name>
    <name type="common">Bacillus lautus</name>
    <dbReference type="NCBI Taxonomy" id="1401"/>
    <lineage>
        <taxon>Bacteria</taxon>
        <taxon>Bacillati</taxon>
        <taxon>Bacillota</taxon>
        <taxon>Bacilli</taxon>
        <taxon>Bacillales</taxon>
        <taxon>Paenibacillaceae</taxon>
        <taxon>Paenibacillus</taxon>
    </lineage>
</organism>